<dbReference type="EMBL" id="KQ247632">
    <property type="protein sequence ID" value="KNC72069.1"/>
    <property type="molecule type" value="Genomic_DNA"/>
</dbReference>
<accession>A0A0L0F621</accession>
<reference evidence="1 2" key="1">
    <citation type="submission" date="2011-02" db="EMBL/GenBank/DDBJ databases">
        <title>The Genome Sequence of Sphaeroforma arctica JP610.</title>
        <authorList>
            <consortium name="The Broad Institute Genome Sequencing Platform"/>
            <person name="Russ C."/>
            <person name="Cuomo C."/>
            <person name="Young S.K."/>
            <person name="Zeng Q."/>
            <person name="Gargeya S."/>
            <person name="Alvarado L."/>
            <person name="Berlin A."/>
            <person name="Chapman S.B."/>
            <person name="Chen Z."/>
            <person name="Freedman E."/>
            <person name="Gellesch M."/>
            <person name="Goldberg J."/>
            <person name="Griggs A."/>
            <person name="Gujja S."/>
            <person name="Heilman E."/>
            <person name="Heiman D."/>
            <person name="Howarth C."/>
            <person name="Mehta T."/>
            <person name="Neiman D."/>
            <person name="Pearson M."/>
            <person name="Roberts A."/>
            <person name="Saif S."/>
            <person name="Shea T."/>
            <person name="Shenoy N."/>
            <person name="Sisk P."/>
            <person name="Stolte C."/>
            <person name="Sykes S."/>
            <person name="White J."/>
            <person name="Yandava C."/>
            <person name="Burger G."/>
            <person name="Gray M.W."/>
            <person name="Holland P.W.H."/>
            <person name="King N."/>
            <person name="Lang F.B.F."/>
            <person name="Roger A.J."/>
            <person name="Ruiz-Trillo I."/>
            <person name="Haas B."/>
            <person name="Nusbaum C."/>
            <person name="Birren B."/>
        </authorList>
    </citation>
    <scope>NUCLEOTIDE SEQUENCE [LARGE SCALE GENOMIC DNA]</scope>
    <source>
        <strain evidence="1 2">JP610</strain>
    </source>
</reference>
<evidence type="ECO:0000313" key="1">
    <source>
        <dbReference type="EMBL" id="KNC72069.1"/>
    </source>
</evidence>
<protein>
    <submittedName>
        <fullName evidence="1">Uncharacterized protein</fullName>
    </submittedName>
</protein>
<dbReference type="RefSeq" id="XP_014145971.1">
    <property type="nucleotide sequence ID" value="XM_014290496.1"/>
</dbReference>
<name>A0A0L0F621_9EUKA</name>
<sequence length="70" mass="7798">MANAVMIHNITHSDLLLALQCNDEEWTAQSKSRTQTVGVEKGLMGRPQYAMFQPITNKVLRGIKKQGVVT</sequence>
<keyword evidence="2" id="KW-1185">Reference proteome</keyword>
<dbReference type="GeneID" id="25915886"/>
<gene>
    <name evidence="1" type="ORF">SARC_15382</name>
</gene>
<dbReference type="Proteomes" id="UP000054560">
    <property type="component" value="Unassembled WGS sequence"/>
</dbReference>
<dbReference type="AlphaFoldDB" id="A0A0L0F621"/>
<evidence type="ECO:0000313" key="2">
    <source>
        <dbReference type="Proteomes" id="UP000054560"/>
    </source>
</evidence>
<organism evidence="1 2">
    <name type="scientific">Sphaeroforma arctica JP610</name>
    <dbReference type="NCBI Taxonomy" id="667725"/>
    <lineage>
        <taxon>Eukaryota</taxon>
        <taxon>Ichthyosporea</taxon>
        <taxon>Ichthyophonida</taxon>
        <taxon>Sphaeroforma</taxon>
    </lineage>
</organism>
<proteinExistence type="predicted"/>